<dbReference type="InterPro" id="IPR051685">
    <property type="entry name" value="Ycf3/AcsC/BcsC/TPR_MFPF"/>
</dbReference>
<feature type="repeat" description="TPR" evidence="3">
    <location>
        <begin position="244"/>
        <end position="277"/>
    </location>
</feature>
<keyword evidence="2 3" id="KW-0802">TPR repeat</keyword>
<dbReference type="PANTHER" id="PTHR44943">
    <property type="entry name" value="CELLULOSE SYNTHASE OPERON PROTEIN C"/>
    <property type="match status" value="1"/>
</dbReference>
<evidence type="ECO:0000256" key="2">
    <source>
        <dbReference type="ARBA" id="ARBA00022803"/>
    </source>
</evidence>
<evidence type="ECO:0000256" key="3">
    <source>
        <dbReference type="PROSITE-ProRule" id="PRU00339"/>
    </source>
</evidence>
<feature type="repeat" description="TPR" evidence="3">
    <location>
        <begin position="210"/>
        <end position="243"/>
    </location>
</feature>
<dbReference type="OMA" id="ITLQICR"/>
<sequence length="488" mass="58091">MNSDILLTCRFSLHNNKQIEGFCPFPQCNNFRLFCVNCLLDYHQDHTNECKKLYEYPQWAEMFNQIHLENINKLESILEIFVILKQFKAWYETQYNPLIDNQESLNVQMFEQKITNMVNIKYITNIIDQSIKPQIEKMKTYLEYIMNQTGKIKNLFSYDEFIQSHIQSQSSLSNRSQRNYEETKSLYWAGKYQECINKCEAYQKFNITDVRFSLMKGDSYLELKNFEKAIENYQIAIEMDDSCYYAYGKIGDINLNTGNLQEALKHYDECTKINNQQQEYYIKKAKIYQKLNQFKQGLEQVDHLLQLNSTHIEALQMKGTQLNLNLATLLLQLDQKKSWIDQSQQSLQFSTPHIQQFLQHQLKLGNQILNGPLEGQILSKEEINFKYQQAYNQLEKNPKITLQICREIVEKEKCWLIERLVEMQMNRPMNRDMERDKINIQFLILSGHAYKNLGIYQEVLNICEIVKKIDPNNQEIESLEQIIYTLIQ</sequence>
<dbReference type="AlphaFoldDB" id="A0A8S1JP75"/>
<reference evidence="4" key="1">
    <citation type="submission" date="2021-01" db="EMBL/GenBank/DDBJ databases">
        <authorList>
            <consortium name="Genoscope - CEA"/>
            <person name="William W."/>
        </authorList>
    </citation>
    <scope>NUCLEOTIDE SEQUENCE</scope>
</reference>
<dbReference type="PANTHER" id="PTHR44943:SF4">
    <property type="entry name" value="TPR REPEAT-CONTAINING PROTEIN MJ0798"/>
    <property type="match status" value="1"/>
</dbReference>
<dbReference type="InterPro" id="IPR019734">
    <property type="entry name" value="TPR_rpt"/>
</dbReference>
<organism evidence="4 5">
    <name type="scientific">Paramecium primaurelia</name>
    <dbReference type="NCBI Taxonomy" id="5886"/>
    <lineage>
        <taxon>Eukaryota</taxon>
        <taxon>Sar</taxon>
        <taxon>Alveolata</taxon>
        <taxon>Ciliophora</taxon>
        <taxon>Intramacronucleata</taxon>
        <taxon>Oligohymenophorea</taxon>
        <taxon>Peniculida</taxon>
        <taxon>Parameciidae</taxon>
        <taxon>Paramecium</taxon>
    </lineage>
</organism>
<keyword evidence="5" id="KW-1185">Reference proteome</keyword>
<dbReference type="SMART" id="SM00028">
    <property type="entry name" value="TPR"/>
    <property type="match status" value="4"/>
</dbReference>
<evidence type="ECO:0008006" key="6">
    <source>
        <dbReference type="Google" id="ProtNLM"/>
    </source>
</evidence>
<proteinExistence type="predicted"/>
<dbReference type="EMBL" id="CAJJDM010000003">
    <property type="protein sequence ID" value="CAD8044084.1"/>
    <property type="molecule type" value="Genomic_DNA"/>
</dbReference>
<keyword evidence="1" id="KW-0677">Repeat</keyword>
<accession>A0A8S1JP75</accession>
<protein>
    <recommendedName>
        <fullName evidence="6">Tetratricopeptide repeat protein</fullName>
    </recommendedName>
</protein>
<evidence type="ECO:0000256" key="1">
    <source>
        <dbReference type="ARBA" id="ARBA00022737"/>
    </source>
</evidence>
<evidence type="ECO:0000313" key="4">
    <source>
        <dbReference type="EMBL" id="CAD8044084.1"/>
    </source>
</evidence>
<gene>
    <name evidence="4" type="ORF">PPRIM_AZ9-3.1.T0060166</name>
</gene>
<comment type="caution">
    <text evidence="4">The sequence shown here is derived from an EMBL/GenBank/DDBJ whole genome shotgun (WGS) entry which is preliminary data.</text>
</comment>
<dbReference type="Proteomes" id="UP000688137">
    <property type="component" value="Unassembled WGS sequence"/>
</dbReference>
<evidence type="ECO:0000313" key="5">
    <source>
        <dbReference type="Proteomes" id="UP000688137"/>
    </source>
</evidence>
<dbReference type="Pfam" id="PF13432">
    <property type="entry name" value="TPR_16"/>
    <property type="match status" value="1"/>
</dbReference>
<name>A0A8S1JP75_PARPR</name>
<dbReference type="PROSITE" id="PS50005">
    <property type="entry name" value="TPR"/>
    <property type="match status" value="2"/>
</dbReference>